<dbReference type="PANTHER" id="PTHR34475:SF1">
    <property type="entry name" value="CYTOSKELETON PROTEIN RODZ"/>
    <property type="match status" value="1"/>
</dbReference>
<dbReference type="GO" id="GO:0003677">
    <property type="term" value="F:DNA binding"/>
    <property type="evidence" value="ECO:0007669"/>
    <property type="project" value="InterPro"/>
</dbReference>
<dbReference type="InterPro" id="IPR010982">
    <property type="entry name" value="Lambda_DNA-bd_dom_sf"/>
</dbReference>
<feature type="compositionally biased region" description="Basic residues" evidence="1">
    <location>
        <begin position="187"/>
        <end position="196"/>
    </location>
</feature>
<dbReference type="PANTHER" id="PTHR34475">
    <property type="match status" value="1"/>
</dbReference>
<gene>
    <name evidence="3" type="ORF">SVIO_077500</name>
</gene>
<evidence type="ECO:0000313" key="4">
    <source>
        <dbReference type="Proteomes" id="UP000301309"/>
    </source>
</evidence>
<dbReference type="Proteomes" id="UP000301309">
    <property type="component" value="Unassembled WGS sequence"/>
</dbReference>
<protein>
    <recommendedName>
        <fullName evidence="5">DUF4115 domain-containing protein</fullName>
    </recommendedName>
</protein>
<dbReference type="EMBL" id="BJHW01000001">
    <property type="protein sequence ID" value="GDY57127.1"/>
    <property type="molecule type" value="Genomic_DNA"/>
</dbReference>
<organism evidence="3 4">
    <name type="scientific">Streptomyces violaceusniger</name>
    <dbReference type="NCBI Taxonomy" id="68280"/>
    <lineage>
        <taxon>Bacteria</taxon>
        <taxon>Bacillati</taxon>
        <taxon>Actinomycetota</taxon>
        <taxon>Actinomycetes</taxon>
        <taxon>Kitasatosporales</taxon>
        <taxon>Streptomycetaceae</taxon>
        <taxon>Streptomyces</taxon>
        <taxon>Streptomyces violaceusniger group</taxon>
    </lineage>
</organism>
<feature type="region of interest" description="Disordered" evidence="1">
    <location>
        <begin position="143"/>
        <end position="196"/>
    </location>
</feature>
<keyword evidence="2" id="KW-1133">Transmembrane helix</keyword>
<evidence type="ECO:0000256" key="1">
    <source>
        <dbReference type="SAM" id="MobiDB-lite"/>
    </source>
</evidence>
<keyword evidence="4" id="KW-1185">Reference proteome</keyword>
<feature type="transmembrane region" description="Helical" evidence="2">
    <location>
        <begin position="119"/>
        <end position="139"/>
    </location>
</feature>
<keyword evidence="2" id="KW-0812">Transmembrane</keyword>
<name>A0A4D4LF46_STRVO</name>
<accession>A0A4D4LF46</accession>
<feature type="region of interest" description="Disordered" evidence="1">
    <location>
        <begin position="1"/>
        <end position="24"/>
    </location>
</feature>
<evidence type="ECO:0008006" key="5">
    <source>
        <dbReference type="Google" id="ProtNLM"/>
    </source>
</evidence>
<proteinExistence type="predicted"/>
<dbReference type="InterPro" id="IPR050400">
    <property type="entry name" value="Bact_Cytoskel_RodZ"/>
</dbReference>
<feature type="compositionally biased region" description="Low complexity" evidence="1">
    <location>
        <begin position="177"/>
        <end position="186"/>
    </location>
</feature>
<dbReference type="AlphaFoldDB" id="A0A4D4LF46"/>
<feature type="compositionally biased region" description="Low complexity" evidence="1">
    <location>
        <begin position="153"/>
        <end position="168"/>
    </location>
</feature>
<dbReference type="Gene3D" id="1.10.260.40">
    <property type="entry name" value="lambda repressor-like DNA-binding domains"/>
    <property type="match status" value="1"/>
</dbReference>
<comment type="caution">
    <text evidence="3">The sequence shown here is derived from an EMBL/GenBank/DDBJ whole genome shotgun (WGS) entry which is preliminary data.</text>
</comment>
<keyword evidence="2" id="KW-0472">Membrane</keyword>
<evidence type="ECO:0000313" key="3">
    <source>
        <dbReference type="EMBL" id="GDY57127.1"/>
    </source>
</evidence>
<sequence>MSIGNLPEDGNSPEDDRPSIGRALQQARISAGLTVDEVSSSTRVRTPIVRGIEQDDFSRCGGDVYARGHIRVLARAVGLDPESLIAQFDAEHGGRPAPTAPAPLFEAERIRPEPRRPNWTAAMVAAIVAVVGFVGFTLVRGGDGDGSSVAEDTASPKPSASAPTNTAAPPSPPPRTSPTRPTVPSRASRRTRSPSS</sequence>
<reference evidence="3 4" key="1">
    <citation type="journal article" date="2020" name="Int. J. Syst. Evol. Microbiol.">
        <title>Reclassification of Streptomyces castelarensis and Streptomyces sporoclivatus as later heterotypic synonyms of Streptomyces antimycoticus.</title>
        <authorList>
            <person name="Komaki H."/>
            <person name="Tamura T."/>
        </authorList>
    </citation>
    <scope>NUCLEOTIDE SEQUENCE [LARGE SCALE GENOMIC DNA]</scope>
    <source>
        <strain evidence="3 4">NBRC 13459</strain>
    </source>
</reference>
<evidence type="ECO:0000256" key="2">
    <source>
        <dbReference type="SAM" id="Phobius"/>
    </source>
</evidence>
<dbReference type="Pfam" id="PF13413">
    <property type="entry name" value="HTH_25"/>
    <property type="match status" value="1"/>
</dbReference>